<proteinExistence type="predicted"/>
<keyword evidence="3" id="KW-1185">Reference proteome</keyword>
<dbReference type="AlphaFoldDB" id="A0A327L3B4"/>
<evidence type="ECO:0000313" key="3">
    <source>
        <dbReference type="Proteomes" id="UP000249130"/>
    </source>
</evidence>
<evidence type="ECO:0000313" key="2">
    <source>
        <dbReference type="EMBL" id="RAI44674.1"/>
    </source>
</evidence>
<organism evidence="2 3">
    <name type="scientific">Rhodoplanes roseus</name>
    <dbReference type="NCBI Taxonomy" id="29409"/>
    <lineage>
        <taxon>Bacteria</taxon>
        <taxon>Pseudomonadati</taxon>
        <taxon>Pseudomonadota</taxon>
        <taxon>Alphaproteobacteria</taxon>
        <taxon>Hyphomicrobiales</taxon>
        <taxon>Nitrobacteraceae</taxon>
        <taxon>Rhodoplanes</taxon>
    </lineage>
</organism>
<dbReference type="OrthoDB" id="7596417at2"/>
<name>A0A327L3B4_9BRAD</name>
<evidence type="ECO:0000256" key="1">
    <source>
        <dbReference type="SAM" id="MobiDB-lite"/>
    </source>
</evidence>
<dbReference type="EMBL" id="NPEX01000037">
    <property type="protein sequence ID" value="RAI44674.1"/>
    <property type="molecule type" value="Genomic_DNA"/>
</dbReference>
<accession>A0A327L3B4</accession>
<sequence length="147" mass="15242">MSRPVLPPRLLVVAGIVLGVAAAGPVAAQDRPAPNNLFTAAGFVVRYADTPEKLALLRSLPADKLTIRRKNGKTTYIYPDPNGCRCAFVGSPAAYAAYRNGGLPGVDQGGAGGGSEPRYVEEMESSIAADGSDTEPGSMLGGFFDQD</sequence>
<dbReference type="RefSeq" id="WP_111418509.1">
    <property type="nucleotide sequence ID" value="NZ_NPEX01000037.1"/>
</dbReference>
<protein>
    <submittedName>
        <fullName evidence="2">Uncharacterized protein</fullName>
    </submittedName>
</protein>
<reference evidence="2 3" key="1">
    <citation type="submission" date="2017-07" db="EMBL/GenBank/DDBJ databases">
        <title>Draft Genome Sequences of Select Purple Nonsulfur Bacteria.</title>
        <authorList>
            <person name="Lasarre B."/>
            <person name="Mckinlay J.B."/>
        </authorList>
    </citation>
    <scope>NUCLEOTIDE SEQUENCE [LARGE SCALE GENOMIC DNA]</scope>
    <source>
        <strain evidence="2 3">DSM 5909</strain>
    </source>
</reference>
<comment type="caution">
    <text evidence="2">The sequence shown here is derived from an EMBL/GenBank/DDBJ whole genome shotgun (WGS) entry which is preliminary data.</text>
</comment>
<feature type="region of interest" description="Disordered" evidence="1">
    <location>
        <begin position="125"/>
        <end position="147"/>
    </location>
</feature>
<gene>
    <name evidence="2" type="ORF">CH341_07970</name>
</gene>
<dbReference type="Proteomes" id="UP000249130">
    <property type="component" value="Unassembled WGS sequence"/>
</dbReference>